<evidence type="ECO:0000313" key="2">
    <source>
        <dbReference type="EMBL" id="QBI19486.1"/>
    </source>
</evidence>
<gene>
    <name evidence="2" type="ORF">ER308_07920</name>
</gene>
<feature type="domain" description="Mannosylglycerate hydrolase MGH1-like glycoside hydrolase" evidence="1">
    <location>
        <begin position="300"/>
        <end position="624"/>
    </location>
</feature>
<dbReference type="InterPro" id="IPR054491">
    <property type="entry name" value="MGH1-like_GH"/>
</dbReference>
<name>A0A411YE68_9ACTN</name>
<proteinExistence type="predicted"/>
<reference evidence="2 3" key="1">
    <citation type="submission" date="2019-01" db="EMBL/GenBank/DDBJ databases">
        <title>Egibacter rhizosphaerae EGI 80759T.</title>
        <authorList>
            <person name="Chen D.-D."/>
            <person name="Tian Y."/>
            <person name="Jiao J.-Y."/>
            <person name="Zhang X.-T."/>
            <person name="Zhang Y.-G."/>
            <person name="Zhang Y."/>
            <person name="Xiao M."/>
            <person name="Shu W.-S."/>
            <person name="Li W.-J."/>
        </authorList>
    </citation>
    <scope>NUCLEOTIDE SEQUENCE [LARGE SCALE GENOMIC DNA]</scope>
    <source>
        <strain evidence="2 3">EGI 80759</strain>
    </source>
</reference>
<dbReference type="PANTHER" id="PTHR23403">
    <property type="entry name" value="TREHALASE"/>
    <property type="match status" value="1"/>
</dbReference>
<accession>A0A411YE68</accession>
<dbReference type="GO" id="GO:0004555">
    <property type="term" value="F:alpha,alpha-trehalase activity"/>
    <property type="evidence" value="ECO:0007669"/>
    <property type="project" value="InterPro"/>
</dbReference>
<dbReference type="GO" id="GO:0005993">
    <property type="term" value="P:trehalose catabolic process"/>
    <property type="evidence" value="ECO:0007669"/>
    <property type="project" value="TreeGrafter"/>
</dbReference>
<dbReference type="Pfam" id="PF22422">
    <property type="entry name" value="MGH1-like_GH"/>
    <property type="match status" value="1"/>
</dbReference>
<evidence type="ECO:0000259" key="1">
    <source>
        <dbReference type="Pfam" id="PF22422"/>
    </source>
</evidence>
<evidence type="ECO:0000313" key="3">
    <source>
        <dbReference type="Proteomes" id="UP000291469"/>
    </source>
</evidence>
<organism evidence="2 3">
    <name type="scientific">Egibacter rhizosphaerae</name>
    <dbReference type="NCBI Taxonomy" id="1670831"/>
    <lineage>
        <taxon>Bacteria</taxon>
        <taxon>Bacillati</taxon>
        <taxon>Actinomycetota</taxon>
        <taxon>Nitriliruptoria</taxon>
        <taxon>Egibacterales</taxon>
        <taxon>Egibacteraceae</taxon>
        <taxon>Egibacter</taxon>
    </lineage>
</organism>
<dbReference type="KEGG" id="erz:ER308_07920"/>
<dbReference type="Gene3D" id="1.50.10.10">
    <property type="match status" value="1"/>
</dbReference>
<protein>
    <recommendedName>
        <fullName evidence="1">Mannosylglycerate hydrolase MGH1-like glycoside hydrolase domain-containing protein</fullName>
    </recommendedName>
</protein>
<keyword evidence="3" id="KW-1185">Reference proteome</keyword>
<dbReference type="SUPFAM" id="SSF48208">
    <property type="entry name" value="Six-hairpin glycosidases"/>
    <property type="match status" value="1"/>
</dbReference>
<dbReference type="AlphaFoldDB" id="A0A411YE68"/>
<dbReference type="PANTHER" id="PTHR23403:SF1">
    <property type="entry name" value="TREHALASE"/>
    <property type="match status" value="1"/>
</dbReference>
<dbReference type="InterPro" id="IPR001661">
    <property type="entry name" value="Glyco_hydro_37"/>
</dbReference>
<dbReference type="InterPro" id="IPR008928">
    <property type="entry name" value="6-hairpin_glycosidase_sf"/>
</dbReference>
<dbReference type="InterPro" id="IPR012341">
    <property type="entry name" value="6hp_glycosidase-like_sf"/>
</dbReference>
<dbReference type="Proteomes" id="UP000291469">
    <property type="component" value="Chromosome"/>
</dbReference>
<dbReference type="RefSeq" id="WP_131154483.1">
    <property type="nucleotide sequence ID" value="NZ_CP036402.1"/>
</dbReference>
<dbReference type="EMBL" id="CP036402">
    <property type="protein sequence ID" value="QBI19486.1"/>
    <property type="molecule type" value="Genomic_DNA"/>
</dbReference>
<sequence>MVRPSSVARRWGTWHPGYPTALSDVSSGLQLRLAAYSGRAGAVIDFAGAAGVVFGTHRLDSGYVELDLAVGDSRFRLEWAKPTDDPTVVIGRTTLVEAAELKLRLWSLLIVEVDRAAGRLADAALAPVPARPAGFDEAPLLIQARARSEHLALVTDPEPPICGGYASATDAFDELEREGYVPPARDVPSTPGAAVARFNHEAVSVVRFAAALATDPETAATKARMALAEADGTIDAAVSVSRTEHEGPESRNHDGRAVARSAEAIRDVVAWNTCYDPENVRWYTGPSRRWAAAKFGGWLVWQTDVLYNALLAATLGDAELTTANLDAVLHGAQPAGNLPCLLSQRSEWVDRAHPPIAAWVVWSCAARLGDRSLPARHFDTLLRAHRWWDDARSAGAGLVTYGTSPTGRGLYAGTELAARNESSMDNSPMFDGVSLTDDARVLNMTEVGVNALHVLDAEVLASMARELGRTEEAEALTAAAEARAEAVRLHLWDPQRRVFAGRWRDGGFVESLTPTSFFPLLAGIPDPDQARALVDEHIRDPAAFWGAPALPANALYEPATNERSYWRGRVWPPLSYLVHVGLHRSGQRTTAAELAHGASELFHRLWRNDRVALESYHIAADGQHRHPDVDDFYGWAALLPLLALLEAGDVTPWDGVRVGPGTGEVLLDGRWWGVATDRDLVRLRPPGGGELRAEGVRYLTHVRIEARVVAATVPAATVPIRVTWSPAPLGVLAGLVDGVATNIETVDDAATLVIPPRPEPAHVELVRA</sequence>
<dbReference type="OrthoDB" id="9781878at2"/>